<dbReference type="InterPro" id="IPR053198">
    <property type="entry name" value="Gynoecium_Dev_Regulator"/>
</dbReference>
<feature type="region of interest" description="Disordered" evidence="1">
    <location>
        <begin position="116"/>
        <end position="162"/>
    </location>
</feature>
<gene>
    <name evidence="3" type="primary">LOC107769545</name>
</gene>
<dbReference type="OrthoDB" id="1914296at2759"/>
<dbReference type="KEGG" id="nta:107769545"/>
<dbReference type="PaxDb" id="4097-A0A1S3XWK2"/>
<evidence type="ECO:0000313" key="3">
    <source>
        <dbReference type="RefSeq" id="XP_016444255.1"/>
    </source>
</evidence>
<dbReference type="AlphaFoldDB" id="A0A1S3XWK2"/>
<dbReference type="STRING" id="4097.A0A1S3XWK2"/>
<dbReference type="Pfam" id="PF00564">
    <property type="entry name" value="PB1"/>
    <property type="match status" value="1"/>
</dbReference>
<dbReference type="CDD" id="cd06410">
    <property type="entry name" value="PB1_UP2"/>
    <property type="match status" value="1"/>
</dbReference>
<dbReference type="InterPro" id="IPR000270">
    <property type="entry name" value="PB1_dom"/>
</dbReference>
<accession>A0A1S3XWK2</accession>
<feature type="domain" description="PB1" evidence="2">
    <location>
        <begin position="27"/>
        <end position="108"/>
    </location>
</feature>
<sequence>MVGPSINSRNVPLKFLCSYGGKIIPRHTDGKLRYYGGETRVLSVHRCISFAELMVKLGEMCGASVSLRCQLPNEDLDALVSITCDEDLANLIEEYDHASTLKIRAFLLPPKSTKLKLVSPPPSISSTSSTNTTISNHDATSPDSSFSSTSASPSTTINSSKYQNCPKSYKETSYLETSYSCVRHTRTRSLPVMFHEKVAGKVPQYAYRGHGNNSGHIYLIHHGPTGNNSNYFPRTRESKSDYSEYIYFYKEKEKRKPHQKRK</sequence>
<dbReference type="PANTHER" id="PTHR31066">
    <property type="entry name" value="OS05G0427100 PROTEIN-RELATED"/>
    <property type="match status" value="1"/>
</dbReference>
<evidence type="ECO:0000256" key="1">
    <source>
        <dbReference type="SAM" id="MobiDB-lite"/>
    </source>
</evidence>
<dbReference type="Gene3D" id="3.10.20.90">
    <property type="entry name" value="Phosphatidylinositol 3-kinase Catalytic Subunit, Chain A, domain 1"/>
    <property type="match status" value="1"/>
</dbReference>
<dbReference type="PANTHER" id="PTHR31066:SF10">
    <property type="entry name" value="OCTICOSAPEPTIDE_PHOX_BEM1P FAMILY PROTEIN"/>
    <property type="match status" value="1"/>
</dbReference>
<dbReference type="RefSeq" id="XP_016444255.1">
    <property type="nucleotide sequence ID" value="XM_016588769.1"/>
</dbReference>
<dbReference type="SUPFAM" id="SSF54277">
    <property type="entry name" value="CAD &amp; PB1 domains"/>
    <property type="match status" value="1"/>
</dbReference>
<organism evidence="3">
    <name type="scientific">Nicotiana tabacum</name>
    <name type="common">Common tobacco</name>
    <dbReference type="NCBI Taxonomy" id="4097"/>
    <lineage>
        <taxon>Eukaryota</taxon>
        <taxon>Viridiplantae</taxon>
        <taxon>Streptophyta</taxon>
        <taxon>Embryophyta</taxon>
        <taxon>Tracheophyta</taxon>
        <taxon>Spermatophyta</taxon>
        <taxon>Magnoliopsida</taxon>
        <taxon>eudicotyledons</taxon>
        <taxon>Gunneridae</taxon>
        <taxon>Pentapetalae</taxon>
        <taxon>asterids</taxon>
        <taxon>lamiids</taxon>
        <taxon>Solanales</taxon>
        <taxon>Solanaceae</taxon>
        <taxon>Nicotianoideae</taxon>
        <taxon>Nicotianeae</taxon>
        <taxon>Nicotiana</taxon>
    </lineage>
</organism>
<proteinExistence type="predicted"/>
<evidence type="ECO:0000259" key="2">
    <source>
        <dbReference type="SMART" id="SM00666"/>
    </source>
</evidence>
<reference evidence="3" key="1">
    <citation type="submission" date="2025-08" db="UniProtKB">
        <authorList>
            <consortium name="RefSeq"/>
        </authorList>
    </citation>
    <scope>IDENTIFICATION</scope>
</reference>
<name>A0A1S3XWK2_TOBAC</name>
<protein>
    <recommendedName>
        <fullName evidence="2">PB1 domain-containing protein</fullName>
    </recommendedName>
</protein>
<dbReference type="SMART" id="SM00666">
    <property type="entry name" value="PB1"/>
    <property type="match status" value="1"/>
</dbReference>
<feature type="compositionally biased region" description="Low complexity" evidence="1">
    <location>
        <begin position="124"/>
        <end position="160"/>
    </location>
</feature>